<feature type="region of interest" description="Disordered" evidence="1">
    <location>
        <begin position="33"/>
        <end position="59"/>
    </location>
</feature>
<evidence type="ECO:0000313" key="3">
    <source>
        <dbReference type="Proteomes" id="UP000501076"/>
    </source>
</evidence>
<sequence>MYYNDMQFHDCGCEKPKHKMSYGQYPVGGISSTGFAPQGQDQFGFGDISSGSSTPQGQH</sequence>
<feature type="compositionally biased region" description="Polar residues" evidence="1">
    <location>
        <begin position="49"/>
        <end position="59"/>
    </location>
</feature>
<protein>
    <submittedName>
        <fullName evidence="2">Uncharacterized protein</fullName>
    </submittedName>
</protein>
<evidence type="ECO:0000256" key="1">
    <source>
        <dbReference type="SAM" id="MobiDB-lite"/>
    </source>
</evidence>
<dbReference type="RefSeq" id="WP_171776427.1">
    <property type="nucleotide sequence ID" value="NZ_CP045268.1"/>
</dbReference>
<reference evidence="2 3" key="1">
    <citation type="submission" date="2019-10" db="EMBL/GenBank/DDBJ databases">
        <title>Complete genome sequences for adaption low water activity.</title>
        <authorList>
            <person name="Zhao L."/>
            <person name="Zhong J."/>
        </authorList>
    </citation>
    <scope>NUCLEOTIDE SEQUENCE [LARGE SCALE GENOMIC DNA]</scope>
    <source>
        <strain evidence="2 3">FDU301</strain>
        <plasmid evidence="3">pfdu301f</plasmid>
    </source>
</reference>
<name>A0A6M6DJ97_PRIMG</name>
<dbReference type="EMBL" id="CP045268">
    <property type="protein sequence ID" value="QJX74711.1"/>
    <property type="molecule type" value="Genomic_DNA"/>
</dbReference>
<evidence type="ECO:0000313" key="2">
    <source>
        <dbReference type="EMBL" id="QJX74711.1"/>
    </source>
</evidence>
<geneLocation type="plasmid" evidence="3">
    <name>pfdu301f</name>
</geneLocation>
<organism evidence="2 3">
    <name type="scientific">Priestia megaterium</name>
    <name type="common">Bacillus megaterium</name>
    <dbReference type="NCBI Taxonomy" id="1404"/>
    <lineage>
        <taxon>Bacteria</taxon>
        <taxon>Bacillati</taxon>
        <taxon>Bacillota</taxon>
        <taxon>Bacilli</taxon>
        <taxon>Bacillales</taxon>
        <taxon>Bacillaceae</taxon>
        <taxon>Priestia</taxon>
    </lineage>
</organism>
<proteinExistence type="predicted"/>
<dbReference type="AlphaFoldDB" id="A0A6M6DJ97"/>
<dbReference type="Proteomes" id="UP000501076">
    <property type="component" value="Plasmid pFDU301F"/>
</dbReference>
<accession>A0A6M6DJ97</accession>
<keyword evidence="2" id="KW-0614">Plasmid</keyword>
<gene>
    <name evidence="2" type="ORF">FDZ14_00400</name>
</gene>